<evidence type="ECO:0000313" key="15">
    <source>
        <dbReference type="Proteomes" id="UP001314263"/>
    </source>
</evidence>
<keyword evidence="7 12" id="KW-1133">Transmembrane helix</keyword>
<dbReference type="InterPro" id="IPR004771">
    <property type="entry name" value="K/H_exchanger"/>
</dbReference>
<feature type="transmembrane region" description="Helical" evidence="12">
    <location>
        <begin position="640"/>
        <end position="661"/>
    </location>
</feature>
<keyword evidence="6" id="KW-0630">Potassium</keyword>
<keyword evidence="9 12" id="KW-0472">Membrane</keyword>
<dbReference type="SUPFAM" id="SSF51735">
    <property type="entry name" value="NAD(P)-binding Rossmann-fold domains"/>
    <property type="match status" value="1"/>
</dbReference>
<evidence type="ECO:0000256" key="7">
    <source>
        <dbReference type="ARBA" id="ARBA00022989"/>
    </source>
</evidence>
<feature type="transmembrane region" description="Helical" evidence="12">
    <location>
        <begin position="605"/>
        <end position="628"/>
    </location>
</feature>
<feature type="region of interest" description="Disordered" evidence="11">
    <location>
        <begin position="1048"/>
        <end position="1072"/>
    </location>
</feature>
<dbReference type="PANTHER" id="PTHR46157">
    <property type="entry name" value="K(+) EFFLUX ANTIPORTER 3, CHLOROPLASTIC"/>
    <property type="match status" value="1"/>
</dbReference>
<dbReference type="Gene3D" id="1.20.1530.20">
    <property type="match status" value="1"/>
</dbReference>
<dbReference type="Pfam" id="PF00999">
    <property type="entry name" value="Na_H_Exchanger"/>
    <property type="match status" value="1"/>
</dbReference>
<proteinExistence type="predicted"/>
<dbReference type="GO" id="GO:0009507">
    <property type="term" value="C:chloroplast"/>
    <property type="evidence" value="ECO:0007669"/>
    <property type="project" value="TreeGrafter"/>
</dbReference>
<evidence type="ECO:0000256" key="10">
    <source>
        <dbReference type="SAM" id="Coils"/>
    </source>
</evidence>
<name>A0AAV1IG16_9CHLO</name>
<protein>
    <recommendedName>
        <fullName evidence="13">RCK N-terminal domain-containing protein</fullName>
    </recommendedName>
</protein>
<dbReference type="InterPro" id="IPR003148">
    <property type="entry name" value="RCK_N"/>
</dbReference>
<dbReference type="Pfam" id="PF02254">
    <property type="entry name" value="TrkA_N"/>
    <property type="match status" value="1"/>
</dbReference>
<feature type="transmembrane region" description="Helical" evidence="12">
    <location>
        <begin position="789"/>
        <end position="807"/>
    </location>
</feature>
<dbReference type="GO" id="GO:0015386">
    <property type="term" value="F:potassium:proton antiporter activity"/>
    <property type="evidence" value="ECO:0007669"/>
    <property type="project" value="TreeGrafter"/>
</dbReference>
<reference evidence="14 15" key="1">
    <citation type="submission" date="2023-10" db="EMBL/GenBank/DDBJ databases">
        <authorList>
            <person name="Maclean D."/>
            <person name="Macfadyen A."/>
        </authorList>
    </citation>
    <scope>NUCLEOTIDE SEQUENCE [LARGE SCALE GENOMIC DNA]</scope>
</reference>
<evidence type="ECO:0000313" key="14">
    <source>
        <dbReference type="EMBL" id="CAK0785646.1"/>
    </source>
</evidence>
<dbReference type="InterPro" id="IPR006153">
    <property type="entry name" value="Cation/H_exchanger_TM"/>
</dbReference>
<evidence type="ECO:0000256" key="5">
    <source>
        <dbReference type="ARBA" id="ARBA00022692"/>
    </source>
</evidence>
<keyword evidence="3" id="KW-0050">Antiport</keyword>
<dbReference type="FunFam" id="1.20.1530.20:FF:000007">
    <property type="entry name" value="K(+) efflux antiporter 2 chloroplastic"/>
    <property type="match status" value="1"/>
</dbReference>
<dbReference type="EMBL" id="CAUYUE010000013">
    <property type="protein sequence ID" value="CAK0785646.1"/>
    <property type="molecule type" value="Genomic_DNA"/>
</dbReference>
<evidence type="ECO:0000256" key="6">
    <source>
        <dbReference type="ARBA" id="ARBA00022958"/>
    </source>
</evidence>
<feature type="compositionally biased region" description="Polar residues" evidence="11">
    <location>
        <begin position="66"/>
        <end position="76"/>
    </location>
</feature>
<dbReference type="Proteomes" id="UP001314263">
    <property type="component" value="Unassembled WGS sequence"/>
</dbReference>
<evidence type="ECO:0000256" key="11">
    <source>
        <dbReference type="SAM" id="MobiDB-lite"/>
    </source>
</evidence>
<keyword evidence="5 12" id="KW-0812">Transmembrane</keyword>
<evidence type="ECO:0000256" key="2">
    <source>
        <dbReference type="ARBA" id="ARBA00022448"/>
    </source>
</evidence>
<gene>
    <name evidence="14" type="ORF">CVIRNUC_008857</name>
</gene>
<feature type="domain" description="RCK N-terminal" evidence="13">
    <location>
        <begin position="868"/>
        <end position="985"/>
    </location>
</feature>
<keyword evidence="10" id="KW-0175">Coiled coil</keyword>
<dbReference type="PANTHER" id="PTHR46157:SF2">
    <property type="entry name" value="K(+) EFFLUX ANTIPORTER 1, CHLOROPLASTIC-RELATED"/>
    <property type="match status" value="1"/>
</dbReference>
<keyword evidence="4" id="KW-0633">Potassium transport</keyword>
<feature type="compositionally biased region" description="Basic and acidic residues" evidence="11">
    <location>
        <begin position="353"/>
        <end position="374"/>
    </location>
</feature>
<dbReference type="InterPro" id="IPR038770">
    <property type="entry name" value="Na+/solute_symporter_sf"/>
</dbReference>
<feature type="transmembrane region" description="Helical" evidence="12">
    <location>
        <begin position="735"/>
        <end position="755"/>
    </location>
</feature>
<keyword evidence="2" id="KW-0813">Transport</keyword>
<feature type="transmembrane region" description="Helical" evidence="12">
    <location>
        <begin position="682"/>
        <end position="715"/>
    </location>
</feature>
<keyword evidence="8" id="KW-0406">Ion transport</keyword>
<accession>A0AAV1IG16</accession>
<feature type="region of interest" description="Disordered" evidence="11">
    <location>
        <begin position="64"/>
        <end position="90"/>
    </location>
</feature>
<evidence type="ECO:0000256" key="1">
    <source>
        <dbReference type="ARBA" id="ARBA00004127"/>
    </source>
</evidence>
<comment type="caution">
    <text evidence="14">The sequence shown here is derived from an EMBL/GenBank/DDBJ whole genome shotgun (WGS) entry which is preliminary data.</text>
</comment>
<feature type="transmembrane region" description="Helical" evidence="12">
    <location>
        <begin position="399"/>
        <end position="416"/>
    </location>
</feature>
<evidence type="ECO:0000256" key="3">
    <source>
        <dbReference type="ARBA" id="ARBA00022449"/>
    </source>
</evidence>
<dbReference type="GO" id="GO:0012505">
    <property type="term" value="C:endomembrane system"/>
    <property type="evidence" value="ECO:0007669"/>
    <property type="project" value="UniProtKB-SubCell"/>
</dbReference>
<sequence>MLGSVSGHLSGTGVYRHAGAGKGCKPLPARFQRTLGCISEIQVLQRSSVLTPRRPIRALRCKAVASSPSGNGSTPISAGNKGNGVAASASGSSTEAKNVLVQVQEVIQENTPEELTPLVDALDRAKRQQEEATGIREALEAEAQEVAQLSINARESFNVASRRLEAVRIDLESSLAERVHLLAEVERVQAELQGEAEAPAEGEDAAVEEGAVTETQDLGIRDLPDAHAQLIEMQLLLEEISSNVEVLQEKVLVLQQKAQAAEAAARNAETVASAAMSAAEGAVREEMEAAAVAKSTASALNTVLAELKDLGVSFDTTDKLERSLEAKGVSRGDLEAAIDKAMTAGEPPVPDAPKAEVEDRVPVKSPAAKEPERKTLTTATRSMDEDVGALKAEPSRSKWIIAAVAVAAIGAGLYAFRDTYLAGSVNARLIKLYALLFKARDAVIGALKQIPLPEIPHGEEGLIESVWLLLTSVVVVPLVCKLPGGSPVLGFLAGGALIGPHALGIIKDVEAVRHLAELGVVFLLFNIGLELSLERLRQMQKYVFGLGSAQVVATLAVVAYTVMAVTGCSGPASIVLGGGLALSSTAVAMQVLQERGETGSRHGRATFAVLLLQDLAVVVLLMLIPLLAPSESGAPTGLKTIARALGIAALKAVACIGLIIAGGRTLLRPIYRRMADMGNTDVFAATTLLVVLGTSVLTQIAGLSLALGAFLAGLLIAETEFALQVESDIAPYKGLLMGLFFMTVGMEISLGLFFARIKTVMAGILGLLIGKVAVITALGPLFGLSRIQAARSGLLLAAGGEFAFVAFGEAMSHNLLQKAMVSELFLVVALTMALTPLMAEIGQRLGKAFEKSDVKALQATEGQTEELRGHVIIAGFGRVGQIIGQLLAERLIPFVAVDVRMDCVQAGKALDLPVYFGDAGSSAVLHSLGAEHAACAVITLDTPGANYRSVWALHKHFPNVKIYVRAHDVMHGLNLEKAGATAVVPETLEPSLQLASAVLSQLNMPPDDVQEAIQEFRRAHMGELQALCKSSGASLGYGFPTMDLDEELDDVPDFNGNGLEGLPEQPLTVAVP</sequence>
<dbReference type="NCBIfam" id="TIGR00932">
    <property type="entry name" value="2a37"/>
    <property type="match status" value="1"/>
</dbReference>
<keyword evidence="15" id="KW-1185">Reference proteome</keyword>
<feature type="compositionally biased region" description="Low complexity" evidence="11">
    <location>
        <begin position="77"/>
        <end position="90"/>
    </location>
</feature>
<feature type="transmembrane region" description="Helical" evidence="12">
    <location>
        <begin position="543"/>
        <end position="566"/>
    </location>
</feature>
<dbReference type="Gene3D" id="3.40.50.720">
    <property type="entry name" value="NAD(P)-binding Rossmann-like Domain"/>
    <property type="match status" value="1"/>
</dbReference>
<evidence type="ECO:0000256" key="12">
    <source>
        <dbReference type="SAM" id="Phobius"/>
    </source>
</evidence>
<feature type="coiled-coil region" evidence="10">
    <location>
        <begin position="230"/>
        <end position="264"/>
    </location>
</feature>
<dbReference type="FunFam" id="3.40.50.720:FF:000036">
    <property type="entry name" value="Glutathione-regulated potassium-efflux system protein KefB"/>
    <property type="match status" value="1"/>
</dbReference>
<evidence type="ECO:0000256" key="4">
    <source>
        <dbReference type="ARBA" id="ARBA00022538"/>
    </source>
</evidence>
<feature type="transmembrane region" description="Helical" evidence="12">
    <location>
        <begin position="572"/>
        <end position="593"/>
    </location>
</feature>
<comment type="subcellular location">
    <subcellularLocation>
        <location evidence="1">Endomembrane system</location>
        <topology evidence="1">Multi-pass membrane protein</topology>
    </subcellularLocation>
</comment>
<feature type="transmembrane region" description="Helical" evidence="12">
    <location>
        <begin position="762"/>
        <end position="783"/>
    </location>
</feature>
<evidence type="ECO:0000259" key="13">
    <source>
        <dbReference type="PROSITE" id="PS51201"/>
    </source>
</evidence>
<dbReference type="InterPro" id="IPR036291">
    <property type="entry name" value="NAD(P)-bd_dom_sf"/>
</dbReference>
<feature type="transmembrane region" description="Helical" evidence="12">
    <location>
        <begin position="819"/>
        <end position="839"/>
    </location>
</feature>
<dbReference type="AlphaFoldDB" id="A0AAV1IG16"/>
<dbReference type="GO" id="GO:0016020">
    <property type="term" value="C:membrane"/>
    <property type="evidence" value="ECO:0007669"/>
    <property type="project" value="InterPro"/>
</dbReference>
<dbReference type="PROSITE" id="PS51201">
    <property type="entry name" value="RCK_N"/>
    <property type="match status" value="1"/>
</dbReference>
<organism evidence="14 15">
    <name type="scientific">Coccomyxa viridis</name>
    <dbReference type="NCBI Taxonomy" id="1274662"/>
    <lineage>
        <taxon>Eukaryota</taxon>
        <taxon>Viridiplantae</taxon>
        <taxon>Chlorophyta</taxon>
        <taxon>core chlorophytes</taxon>
        <taxon>Trebouxiophyceae</taxon>
        <taxon>Trebouxiophyceae incertae sedis</taxon>
        <taxon>Coccomyxaceae</taxon>
        <taxon>Coccomyxa</taxon>
    </lineage>
</organism>
<feature type="region of interest" description="Disordered" evidence="11">
    <location>
        <begin position="343"/>
        <end position="374"/>
    </location>
</feature>
<evidence type="ECO:0000256" key="9">
    <source>
        <dbReference type="ARBA" id="ARBA00023136"/>
    </source>
</evidence>
<evidence type="ECO:0000256" key="8">
    <source>
        <dbReference type="ARBA" id="ARBA00023065"/>
    </source>
</evidence>